<name>A0A099UH14_9HELI</name>
<feature type="domain" description="Histidine kinase" evidence="6">
    <location>
        <begin position="226"/>
        <end position="430"/>
    </location>
</feature>
<keyword evidence="5" id="KW-0812">Transmembrane</keyword>
<dbReference type="CDD" id="cd00082">
    <property type="entry name" value="HisKA"/>
    <property type="match status" value="1"/>
</dbReference>
<evidence type="ECO:0000256" key="3">
    <source>
        <dbReference type="ARBA" id="ARBA00022553"/>
    </source>
</evidence>
<gene>
    <name evidence="7" type="ORF">BN2458_PEG1284</name>
    <name evidence="8" type="ORF">LS75_004515</name>
</gene>
<keyword evidence="5" id="KW-0472">Membrane</keyword>
<dbReference type="PANTHER" id="PTHR43547:SF2">
    <property type="entry name" value="HYBRID SIGNAL TRANSDUCTION HISTIDINE KINASE C"/>
    <property type="match status" value="1"/>
</dbReference>
<keyword evidence="7" id="KW-0418">Kinase</keyword>
<dbReference type="Gene3D" id="1.10.287.130">
    <property type="match status" value="1"/>
</dbReference>
<dbReference type="OrthoDB" id="9761634at2"/>
<dbReference type="InterPro" id="IPR036097">
    <property type="entry name" value="HisK_dim/P_sf"/>
</dbReference>
<evidence type="ECO:0000256" key="1">
    <source>
        <dbReference type="ARBA" id="ARBA00000085"/>
    </source>
</evidence>
<evidence type="ECO:0000256" key="5">
    <source>
        <dbReference type="SAM" id="Phobius"/>
    </source>
</evidence>
<dbReference type="EMBL" id="LN907858">
    <property type="protein sequence ID" value="CUU40169.1"/>
    <property type="molecule type" value="Genomic_DNA"/>
</dbReference>
<evidence type="ECO:0000256" key="2">
    <source>
        <dbReference type="ARBA" id="ARBA00012438"/>
    </source>
</evidence>
<protein>
    <recommendedName>
        <fullName evidence="2">histidine kinase</fullName>
        <ecNumber evidence="2">2.7.13.3</ecNumber>
    </recommendedName>
</protein>
<dbReference type="EC" id="2.7.13.3" evidence="2"/>
<dbReference type="PANTHER" id="PTHR43547">
    <property type="entry name" value="TWO-COMPONENT HISTIDINE KINASE"/>
    <property type="match status" value="1"/>
</dbReference>
<dbReference type="SUPFAM" id="SSF47384">
    <property type="entry name" value="Homodimeric domain of signal transducing histidine kinase"/>
    <property type="match status" value="1"/>
</dbReference>
<dbReference type="InterPro" id="IPR003661">
    <property type="entry name" value="HisK_dim/P_dom"/>
</dbReference>
<dbReference type="InterPro" id="IPR003594">
    <property type="entry name" value="HATPase_dom"/>
</dbReference>
<dbReference type="SMART" id="SM00388">
    <property type="entry name" value="HisKA"/>
    <property type="match status" value="1"/>
</dbReference>
<evidence type="ECO:0000313" key="10">
    <source>
        <dbReference type="Proteomes" id="UP000064525"/>
    </source>
</evidence>
<dbReference type="InterPro" id="IPR036890">
    <property type="entry name" value="HATPase_C_sf"/>
</dbReference>
<evidence type="ECO:0000313" key="9">
    <source>
        <dbReference type="Proteomes" id="UP000029925"/>
    </source>
</evidence>
<dbReference type="Proteomes" id="UP000064525">
    <property type="component" value="Chromosome I"/>
</dbReference>
<dbReference type="SMART" id="SM00387">
    <property type="entry name" value="HATPase_c"/>
    <property type="match status" value="1"/>
</dbReference>
<dbReference type="Proteomes" id="UP000029925">
    <property type="component" value="Unassembled WGS sequence"/>
</dbReference>
<dbReference type="Gene3D" id="3.30.565.10">
    <property type="entry name" value="Histidine kinase-like ATPase, C-terminal domain"/>
    <property type="match status" value="1"/>
</dbReference>
<sequence>MDNAKKAIIKILCLYLGTSGVFLCLFFGFLYAKESRHLLAQQISKLREMSLEVYDILYTNKDDLSLALAQIESNITYPIAIYHHKGQVIYNSLESPLSENERADGIAIRGDKVIIEPSMHEYSPKPLHRQKKRDETKKQGKDSNKVGLEDTKDKNTKLHKLYKSPRYQVFIQDDSLDSDMLFLRLRLIAYFLLSFFAMGVIAYFLVRLSLKPMREKIDLLNSFIKDSTHEINTPLSIILMSIETLQRDNLTQSQIQKIERIKLASKSLSHLYKDLVAYNFPHTISDKNENLALHLLLQERLEYFTPFFEQKSIVVQSRLEERFINASAEKITCVVDNLLHNAIKYNKKGGKIHIVLREGFLSISDSGCGINEKECKKIFERYVRCNDFQGGFGIGLTLIKRICDEYHIDIEVQSEVGEGSCFTLLWDNTKNLK</sequence>
<evidence type="ECO:0000259" key="6">
    <source>
        <dbReference type="PROSITE" id="PS50109"/>
    </source>
</evidence>
<evidence type="ECO:0000313" key="7">
    <source>
        <dbReference type="EMBL" id="CUU40169.1"/>
    </source>
</evidence>
<dbReference type="PRINTS" id="PR00344">
    <property type="entry name" value="BCTRLSENSOR"/>
</dbReference>
<keyword evidence="7" id="KW-0808">Transferase</keyword>
<dbReference type="Pfam" id="PF00512">
    <property type="entry name" value="HisKA"/>
    <property type="match status" value="1"/>
</dbReference>
<dbReference type="EMBL" id="JRPF02000004">
    <property type="protein sequence ID" value="TLD78586.1"/>
    <property type="molecule type" value="Genomic_DNA"/>
</dbReference>
<reference evidence="7" key="2">
    <citation type="submission" date="2015-11" db="EMBL/GenBank/DDBJ databases">
        <authorList>
            <person name="Zhang Y."/>
            <person name="Guo Z."/>
        </authorList>
    </citation>
    <scope>NUCLEOTIDE SEQUENCE</scope>
    <source>
        <strain evidence="7">1</strain>
    </source>
</reference>
<dbReference type="InterPro" id="IPR004358">
    <property type="entry name" value="Sig_transdc_His_kin-like_C"/>
</dbReference>
<dbReference type="STRING" id="76936.BN2458_PEG1284"/>
<dbReference type="AlphaFoldDB" id="A0A099UH14"/>
<organism evidence="7 10">
    <name type="scientific">Helicobacter typhlonius</name>
    <dbReference type="NCBI Taxonomy" id="76936"/>
    <lineage>
        <taxon>Bacteria</taxon>
        <taxon>Pseudomonadati</taxon>
        <taxon>Campylobacterota</taxon>
        <taxon>Epsilonproteobacteria</taxon>
        <taxon>Campylobacterales</taxon>
        <taxon>Helicobacteraceae</taxon>
        <taxon>Helicobacter</taxon>
    </lineage>
</organism>
<dbReference type="SUPFAM" id="SSF55874">
    <property type="entry name" value="ATPase domain of HSP90 chaperone/DNA topoisomerase II/histidine kinase"/>
    <property type="match status" value="1"/>
</dbReference>
<evidence type="ECO:0000313" key="8">
    <source>
        <dbReference type="EMBL" id="TLD78586.1"/>
    </source>
</evidence>
<keyword evidence="5" id="KW-1133">Transmembrane helix</keyword>
<dbReference type="InterPro" id="IPR005467">
    <property type="entry name" value="His_kinase_dom"/>
</dbReference>
<accession>A0A099UH14</accession>
<keyword evidence="3" id="KW-0597">Phosphoprotein</keyword>
<reference evidence="10" key="3">
    <citation type="submission" date="2015-11" db="EMBL/GenBank/DDBJ databases">
        <authorList>
            <person name="Anvar S.Y."/>
        </authorList>
    </citation>
    <scope>NUCLEOTIDE SEQUENCE [LARGE SCALE GENOMIC DNA]</scope>
</reference>
<dbReference type="GeneID" id="78151479"/>
<proteinExistence type="predicted"/>
<feature type="compositionally biased region" description="Basic and acidic residues" evidence="4">
    <location>
        <begin position="132"/>
        <end position="150"/>
    </location>
</feature>
<dbReference type="Pfam" id="PF02518">
    <property type="entry name" value="HATPase_c"/>
    <property type="match status" value="1"/>
</dbReference>
<dbReference type="KEGG" id="hty:BN2458_PEG1284"/>
<keyword evidence="9" id="KW-1185">Reference proteome</keyword>
<reference evidence="8 9" key="1">
    <citation type="journal article" date="2014" name="Genome Announc.">
        <title>Draft genome sequences of eight enterohepatic helicobacter species isolated from both laboratory and wild rodents.</title>
        <authorList>
            <person name="Sheh A."/>
            <person name="Shen Z."/>
            <person name="Fox J.G."/>
        </authorList>
    </citation>
    <scope>NUCLEOTIDE SEQUENCE [LARGE SCALE GENOMIC DNA]</scope>
    <source>
        <strain evidence="8 9">MIT 98-6810</strain>
    </source>
</reference>
<dbReference type="PROSITE" id="PS50109">
    <property type="entry name" value="HIS_KIN"/>
    <property type="match status" value="1"/>
</dbReference>
<feature type="transmembrane region" description="Helical" evidence="5">
    <location>
        <begin position="12"/>
        <end position="32"/>
    </location>
</feature>
<dbReference type="PATRIC" id="fig|76936.10.peg.1254"/>
<evidence type="ECO:0000256" key="4">
    <source>
        <dbReference type="SAM" id="MobiDB-lite"/>
    </source>
</evidence>
<feature type="region of interest" description="Disordered" evidence="4">
    <location>
        <begin position="124"/>
        <end position="150"/>
    </location>
</feature>
<feature type="transmembrane region" description="Helical" evidence="5">
    <location>
        <begin position="187"/>
        <end position="206"/>
    </location>
</feature>
<dbReference type="RefSeq" id="WP_034326082.1">
    <property type="nucleotide sequence ID" value="NZ_CAJTQN010000003.1"/>
</dbReference>
<comment type="catalytic activity">
    <reaction evidence="1">
        <text>ATP + protein L-histidine = ADP + protein N-phospho-L-histidine.</text>
        <dbReference type="EC" id="2.7.13.3"/>
    </reaction>
</comment>
<dbReference type="GO" id="GO:0000155">
    <property type="term" value="F:phosphorelay sensor kinase activity"/>
    <property type="evidence" value="ECO:0007669"/>
    <property type="project" value="InterPro"/>
</dbReference>